<organism evidence="2 3">
    <name type="scientific">Methanolobus sediminis</name>
    <dbReference type="NCBI Taxonomy" id="3072978"/>
    <lineage>
        <taxon>Archaea</taxon>
        <taxon>Methanobacteriati</taxon>
        <taxon>Methanobacteriota</taxon>
        <taxon>Stenosarchaea group</taxon>
        <taxon>Methanomicrobia</taxon>
        <taxon>Methanosarcinales</taxon>
        <taxon>Methanosarcinaceae</taxon>
        <taxon>Methanolobus</taxon>
    </lineage>
</organism>
<name>A0AA51UL22_9EURY</name>
<dbReference type="InterPro" id="IPR000073">
    <property type="entry name" value="AB_hydrolase_1"/>
</dbReference>
<reference evidence="2 3" key="1">
    <citation type="submission" date="2023-08" db="EMBL/GenBank/DDBJ databases">
        <title>Methanolobus mangrovi sp. nov. and Methanolobus sediminis sp. nov, two novel methylotrophic methanogens isolated from mangrove sediments in China.</title>
        <authorList>
            <person name="Zhou J."/>
        </authorList>
    </citation>
    <scope>NUCLEOTIDE SEQUENCE [LARGE SCALE GENOMIC DNA]</scope>
    <source>
        <strain evidence="2 3">FTZ6</strain>
    </source>
</reference>
<gene>
    <name evidence="2" type="ORF">RE474_09205</name>
</gene>
<sequence>MKRSYFYSDDLRLSYLDYGGDGNPVLLLLHGHFGNARTFNKVAESLKDWHVYALDQRGHGWSDHADSDHYRREDYIHDIEQFSSQVTGDEHQMVILGHSLGGVNAYQYAARNKDKVRSLIIEDIGAEINDDLSFASFFPDTAPTLEALSDNIRSFGIDDPRYFLESAYEDETGWHLRFDKNNLPVSQESLNGNWWDDLLETDCPMLLLHGKHSHVTNADHIKAIADKRPNTRYHVFDNSGHGIHYDETEHFIQVVSDFLRDMTKGY</sequence>
<dbReference type="PRINTS" id="PR00111">
    <property type="entry name" value="ABHYDROLASE"/>
</dbReference>
<dbReference type="Pfam" id="PF00561">
    <property type="entry name" value="Abhydrolase_1"/>
    <property type="match status" value="2"/>
</dbReference>
<proteinExistence type="predicted"/>
<dbReference type="Proteomes" id="UP001182908">
    <property type="component" value="Chromosome"/>
</dbReference>
<dbReference type="GeneID" id="84232892"/>
<dbReference type="PANTHER" id="PTHR43798:SF33">
    <property type="entry name" value="HYDROLASE, PUTATIVE (AFU_ORTHOLOGUE AFUA_2G14860)-RELATED"/>
    <property type="match status" value="1"/>
</dbReference>
<evidence type="ECO:0000313" key="3">
    <source>
        <dbReference type="Proteomes" id="UP001182908"/>
    </source>
</evidence>
<dbReference type="RefSeq" id="WP_309310084.1">
    <property type="nucleotide sequence ID" value="NZ_CP133592.1"/>
</dbReference>
<dbReference type="KEGG" id="mseb:RE474_09205"/>
<dbReference type="SUPFAM" id="SSF53474">
    <property type="entry name" value="alpha/beta-Hydrolases"/>
    <property type="match status" value="1"/>
</dbReference>
<evidence type="ECO:0000313" key="2">
    <source>
        <dbReference type="EMBL" id="WMW24271.1"/>
    </source>
</evidence>
<dbReference type="EMBL" id="CP133592">
    <property type="protein sequence ID" value="WMW24271.1"/>
    <property type="molecule type" value="Genomic_DNA"/>
</dbReference>
<keyword evidence="2" id="KW-0378">Hydrolase</keyword>
<keyword evidence="3" id="KW-1185">Reference proteome</keyword>
<dbReference type="AlphaFoldDB" id="A0AA51UL22"/>
<protein>
    <submittedName>
        <fullName evidence="2">Alpha/beta hydrolase</fullName>
    </submittedName>
</protein>
<feature type="domain" description="AB hydrolase-1" evidence="1">
    <location>
        <begin position="24"/>
        <end position="148"/>
    </location>
</feature>
<dbReference type="GO" id="GO:0016787">
    <property type="term" value="F:hydrolase activity"/>
    <property type="evidence" value="ECO:0007669"/>
    <property type="project" value="UniProtKB-KW"/>
</dbReference>
<dbReference type="GO" id="GO:0016020">
    <property type="term" value="C:membrane"/>
    <property type="evidence" value="ECO:0007669"/>
    <property type="project" value="TreeGrafter"/>
</dbReference>
<dbReference type="InterPro" id="IPR050266">
    <property type="entry name" value="AB_hydrolase_sf"/>
</dbReference>
<feature type="domain" description="AB hydrolase-1" evidence="1">
    <location>
        <begin position="177"/>
        <end position="247"/>
    </location>
</feature>
<dbReference type="Gene3D" id="3.40.50.1820">
    <property type="entry name" value="alpha/beta hydrolase"/>
    <property type="match status" value="1"/>
</dbReference>
<dbReference type="InterPro" id="IPR029058">
    <property type="entry name" value="AB_hydrolase_fold"/>
</dbReference>
<accession>A0AA51UL22</accession>
<evidence type="ECO:0000259" key="1">
    <source>
        <dbReference type="Pfam" id="PF00561"/>
    </source>
</evidence>
<dbReference type="PANTHER" id="PTHR43798">
    <property type="entry name" value="MONOACYLGLYCEROL LIPASE"/>
    <property type="match status" value="1"/>
</dbReference>